<dbReference type="AlphaFoldDB" id="A0AA35G925"/>
<dbReference type="Pfam" id="PF01844">
    <property type="entry name" value="HNH"/>
    <property type="match status" value="1"/>
</dbReference>
<feature type="domain" description="HNH nuclease" evidence="2">
    <location>
        <begin position="64"/>
        <end position="113"/>
    </location>
</feature>
<organism evidence="3 4">
    <name type="scientific">Caldinitratiruptor microaerophilus</name>
    <dbReference type="NCBI Taxonomy" id="671077"/>
    <lineage>
        <taxon>Bacteria</taxon>
        <taxon>Bacillati</taxon>
        <taxon>Bacillota</taxon>
        <taxon>Clostridia</taxon>
        <taxon>Eubacteriales</taxon>
        <taxon>Symbiobacteriaceae</taxon>
        <taxon>Caldinitratiruptor</taxon>
    </lineage>
</organism>
<reference evidence="3" key="1">
    <citation type="submission" date="2022-03" db="EMBL/GenBank/DDBJ databases">
        <title>Complete genome sequence of Caldinitratiruptor microaerophilus.</title>
        <authorList>
            <person name="Mukaiyama R."/>
            <person name="Nishiyama T."/>
            <person name="Ueda K."/>
        </authorList>
    </citation>
    <scope>NUCLEOTIDE SEQUENCE</scope>
    <source>
        <strain evidence="3">JCM 16183</strain>
    </source>
</reference>
<accession>A0AA35G925</accession>
<dbReference type="GO" id="GO:0003676">
    <property type="term" value="F:nucleic acid binding"/>
    <property type="evidence" value="ECO:0007669"/>
    <property type="project" value="InterPro"/>
</dbReference>
<dbReference type="PANTHER" id="PTHR33877">
    <property type="entry name" value="SLL1193 PROTEIN"/>
    <property type="match status" value="1"/>
</dbReference>
<dbReference type="SMART" id="SM00507">
    <property type="entry name" value="HNHc"/>
    <property type="match status" value="1"/>
</dbReference>
<evidence type="ECO:0000313" key="4">
    <source>
        <dbReference type="Proteomes" id="UP001163687"/>
    </source>
</evidence>
<dbReference type="InterPro" id="IPR003615">
    <property type="entry name" value="HNH_nuc"/>
</dbReference>
<dbReference type="InterPro" id="IPR002711">
    <property type="entry name" value="HNH"/>
</dbReference>
<dbReference type="PANTHER" id="PTHR33877:SF2">
    <property type="entry name" value="OS07G0170200 PROTEIN"/>
    <property type="match status" value="1"/>
</dbReference>
<dbReference type="InterPro" id="IPR052892">
    <property type="entry name" value="NA-targeting_endonuclease"/>
</dbReference>
<dbReference type="Proteomes" id="UP001163687">
    <property type="component" value="Chromosome"/>
</dbReference>
<evidence type="ECO:0000256" key="1">
    <source>
        <dbReference type="SAM" id="MobiDB-lite"/>
    </source>
</evidence>
<dbReference type="GO" id="GO:0004519">
    <property type="term" value="F:endonuclease activity"/>
    <property type="evidence" value="ECO:0007669"/>
    <property type="project" value="InterPro"/>
</dbReference>
<keyword evidence="4" id="KW-1185">Reference proteome</keyword>
<proteinExistence type="predicted"/>
<sequence>MARCASFIRRFSRLGELVQVIDRRGRTLTPCRRQVAEREVRLARAKWVGKDKIRLRFDPFAERHIRLKVLARDNYTCYWCGRPGDTVDHIIPWSRGGRTTMTNLVTACRECNGERGDLPADVFARRKGVPVPHFTGNEPVPPFDPARLAAARATARTAEAAGEPRTPDDGGPSAQGRADRIIRLSLLLQGTMPLRRSFL</sequence>
<protein>
    <recommendedName>
        <fullName evidence="2">HNH nuclease domain-containing protein</fullName>
    </recommendedName>
</protein>
<evidence type="ECO:0000313" key="3">
    <source>
        <dbReference type="EMBL" id="BDG61685.1"/>
    </source>
</evidence>
<dbReference type="KEGG" id="cmic:caldi_27750"/>
<dbReference type="EMBL" id="AP025628">
    <property type="protein sequence ID" value="BDG61685.1"/>
    <property type="molecule type" value="Genomic_DNA"/>
</dbReference>
<gene>
    <name evidence="3" type="ORF">caldi_27750</name>
</gene>
<name>A0AA35G925_9FIRM</name>
<dbReference type="CDD" id="cd00085">
    <property type="entry name" value="HNHc"/>
    <property type="match status" value="1"/>
</dbReference>
<dbReference type="Gene3D" id="1.10.30.50">
    <property type="match status" value="1"/>
</dbReference>
<evidence type="ECO:0000259" key="2">
    <source>
        <dbReference type="SMART" id="SM00507"/>
    </source>
</evidence>
<feature type="region of interest" description="Disordered" evidence="1">
    <location>
        <begin position="153"/>
        <end position="176"/>
    </location>
</feature>
<dbReference type="GO" id="GO:0008270">
    <property type="term" value="F:zinc ion binding"/>
    <property type="evidence" value="ECO:0007669"/>
    <property type="project" value="InterPro"/>
</dbReference>